<dbReference type="InterPro" id="IPR036514">
    <property type="entry name" value="SGNH_hydro_sf"/>
</dbReference>
<evidence type="ECO:0000256" key="1">
    <source>
        <dbReference type="SAM" id="MobiDB-lite"/>
    </source>
</evidence>
<dbReference type="Proteomes" id="UP000224915">
    <property type="component" value="Unassembled WGS sequence"/>
</dbReference>
<sequence length="286" mass="29386">MSDPVTARVPAPPLRIALVGDSLAAGVVDVGTDARQPTFADYLARGVRASGSPAVLTSTAWPGADASDGLTRQVPMALDARPAVAFVWLGLNDLLRFAFDAQAVADAVADSCAALAAAGARVGTASMPLPTDALPFPGWGLRRICERVTRLNEAIAARSAAAGHLHLDLRVTCGDLGRRELVGVDGIHLSALSHRRVAAGYARMLHAEGIVDTAARDAVVALAGEGDRPGAGVTRRDQAAWVMTRGASYAARRLTGLTRRAEAPGIASAAATPPPAPAPRGRPATH</sequence>
<dbReference type="Gene3D" id="3.40.50.1110">
    <property type="entry name" value="SGNH hydrolase"/>
    <property type="match status" value="1"/>
</dbReference>
<accession>A0A2A9CYR9</accession>
<evidence type="ECO:0000313" key="3">
    <source>
        <dbReference type="EMBL" id="PFG19155.1"/>
    </source>
</evidence>
<dbReference type="Pfam" id="PF13472">
    <property type="entry name" value="Lipase_GDSL_2"/>
    <property type="match status" value="1"/>
</dbReference>
<keyword evidence="3" id="KW-0378">Hydrolase</keyword>
<feature type="domain" description="SGNH hydrolase-type esterase" evidence="2">
    <location>
        <begin position="19"/>
        <end position="196"/>
    </location>
</feature>
<name>A0A2A9CYR9_9MICO</name>
<dbReference type="RefSeq" id="WP_098468324.1">
    <property type="nucleotide sequence ID" value="NZ_PDJD01000001.1"/>
</dbReference>
<dbReference type="GO" id="GO:0016298">
    <property type="term" value="F:lipase activity"/>
    <property type="evidence" value="ECO:0007669"/>
    <property type="project" value="InterPro"/>
</dbReference>
<comment type="caution">
    <text evidence="3">The sequence shown here is derived from an EMBL/GenBank/DDBJ whole genome shotgun (WGS) entry which is preliminary data.</text>
</comment>
<evidence type="ECO:0000313" key="4">
    <source>
        <dbReference type="Proteomes" id="UP000224915"/>
    </source>
</evidence>
<dbReference type="GO" id="GO:0006629">
    <property type="term" value="P:lipid metabolic process"/>
    <property type="evidence" value="ECO:0007669"/>
    <property type="project" value="InterPro"/>
</dbReference>
<evidence type="ECO:0000259" key="2">
    <source>
        <dbReference type="Pfam" id="PF13472"/>
    </source>
</evidence>
<protein>
    <submittedName>
        <fullName evidence="3">GDSL-like lipase/acylhydrolase family protein</fullName>
    </submittedName>
</protein>
<feature type="region of interest" description="Disordered" evidence="1">
    <location>
        <begin position="262"/>
        <end position="286"/>
    </location>
</feature>
<dbReference type="EMBL" id="PDJD01000001">
    <property type="protein sequence ID" value="PFG19155.1"/>
    <property type="molecule type" value="Genomic_DNA"/>
</dbReference>
<proteinExistence type="predicted"/>
<feature type="compositionally biased region" description="Low complexity" evidence="1">
    <location>
        <begin position="262"/>
        <end position="271"/>
    </location>
</feature>
<dbReference type="AlphaFoldDB" id="A0A2A9CYR9"/>
<organism evidence="3 4">
    <name type="scientific">Serinibacter salmoneus</name>
    <dbReference type="NCBI Taxonomy" id="556530"/>
    <lineage>
        <taxon>Bacteria</taxon>
        <taxon>Bacillati</taxon>
        <taxon>Actinomycetota</taxon>
        <taxon>Actinomycetes</taxon>
        <taxon>Micrococcales</taxon>
        <taxon>Beutenbergiaceae</taxon>
        <taxon>Serinibacter</taxon>
    </lineage>
</organism>
<dbReference type="OrthoDB" id="3465773at2"/>
<dbReference type="InterPro" id="IPR008265">
    <property type="entry name" value="Lipase_GDSL_AS"/>
</dbReference>
<dbReference type="PROSITE" id="PS01098">
    <property type="entry name" value="LIPASE_GDSL_SER"/>
    <property type="match status" value="1"/>
</dbReference>
<keyword evidence="4" id="KW-1185">Reference proteome</keyword>
<dbReference type="InterPro" id="IPR013830">
    <property type="entry name" value="SGNH_hydro"/>
</dbReference>
<reference evidence="3 4" key="1">
    <citation type="submission" date="2017-10" db="EMBL/GenBank/DDBJ databases">
        <title>Sequencing the genomes of 1000 actinobacteria strains.</title>
        <authorList>
            <person name="Klenk H.-P."/>
        </authorList>
    </citation>
    <scope>NUCLEOTIDE SEQUENCE [LARGE SCALE GENOMIC DNA]</scope>
    <source>
        <strain evidence="3 4">DSM 21801</strain>
    </source>
</reference>
<dbReference type="SUPFAM" id="SSF52266">
    <property type="entry name" value="SGNH hydrolase"/>
    <property type="match status" value="1"/>
</dbReference>
<gene>
    <name evidence="3" type="ORF">ATL40_0712</name>
</gene>